<feature type="signal peptide" evidence="1">
    <location>
        <begin position="1"/>
        <end position="24"/>
    </location>
</feature>
<feature type="domain" description="Copper amine oxidase-like N-terminal" evidence="2">
    <location>
        <begin position="34"/>
        <end position="121"/>
    </location>
</feature>
<organism evidence="3 4">
    <name type="scientific">Paenibacillus algorifonticola</name>
    <dbReference type="NCBI Taxonomy" id="684063"/>
    <lineage>
        <taxon>Bacteria</taxon>
        <taxon>Bacillati</taxon>
        <taxon>Bacillota</taxon>
        <taxon>Bacilli</taxon>
        <taxon>Bacillales</taxon>
        <taxon>Paenibacillaceae</taxon>
        <taxon>Paenibacillus</taxon>
    </lineage>
</organism>
<evidence type="ECO:0000313" key="4">
    <source>
        <dbReference type="Proteomes" id="UP000183410"/>
    </source>
</evidence>
<dbReference type="Proteomes" id="UP000183410">
    <property type="component" value="Unassembled WGS sequence"/>
</dbReference>
<keyword evidence="1" id="KW-0732">Signal</keyword>
<gene>
    <name evidence="3" type="ORF">SAMN04487969_112108</name>
</gene>
<dbReference type="AlphaFoldDB" id="A0A1I2FKQ5"/>
<keyword evidence="4" id="KW-1185">Reference proteome</keyword>
<accession>A0A1I2FKQ5</accession>
<evidence type="ECO:0000256" key="1">
    <source>
        <dbReference type="SAM" id="SignalP"/>
    </source>
</evidence>
<dbReference type="SUPFAM" id="SSF55383">
    <property type="entry name" value="Copper amine oxidase, domain N"/>
    <property type="match status" value="1"/>
</dbReference>
<dbReference type="OrthoDB" id="2005648at2"/>
<protein>
    <submittedName>
        <fullName evidence="3">Copper amine oxidase N-terminal domain-containing protein</fullName>
    </submittedName>
</protein>
<feature type="chain" id="PRO_5010209515" evidence="1">
    <location>
        <begin position="25"/>
        <end position="144"/>
    </location>
</feature>
<evidence type="ECO:0000259" key="2">
    <source>
        <dbReference type="Pfam" id="PF07833"/>
    </source>
</evidence>
<dbReference type="InterPro" id="IPR036582">
    <property type="entry name" value="Mao_N_sf"/>
</dbReference>
<reference evidence="4" key="1">
    <citation type="submission" date="2016-10" db="EMBL/GenBank/DDBJ databases">
        <authorList>
            <person name="Varghese N."/>
            <person name="Submissions S."/>
        </authorList>
    </citation>
    <scope>NUCLEOTIDE SEQUENCE [LARGE SCALE GENOMIC DNA]</scope>
    <source>
        <strain evidence="4">CGMCC 1.10223</strain>
    </source>
</reference>
<proteinExistence type="predicted"/>
<dbReference type="InterPro" id="IPR012854">
    <property type="entry name" value="Cu_amine_oxidase-like_N"/>
</dbReference>
<dbReference type="EMBL" id="FONN01000012">
    <property type="protein sequence ID" value="SFF05190.1"/>
    <property type="molecule type" value="Genomic_DNA"/>
</dbReference>
<dbReference type="RefSeq" id="WP_046232382.1">
    <property type="nucleotide sequence ID" value="NZ_FONN01000012.1"/>
</dbReference>
<name>A0A1I2FKQ5_9BACL</name>
<evidence type="ECO:0000313" key="3">
    <source>
        <dbReference type="EMBL" id="SFF05190.1"/>
    </source>
</evidence>
<dbReference type="Pfam" id="PF07833">
    <property type="entry name" value="Cu_amine_oxidN1"/>
    <property type="match status" value="1"/>
</dbReference>
<dbReference type="Gene3D" id="3.30.457.10">
    <property type="entry name" value="Copper amine oxidase-like, N-terminal domain"/>
    <property type="match status" value="1"/>
</dbReference>
<sequence length="144" mass="16369">MIKRFIGILLVLCLGLSIPVPAFADDKTFELYLNNEKLIGINPVLEAGVMYVPYRKLFNVLGYKVAYDSDTEEISASNNDSEIFFWAGEDIVESNEGSYLLDKPISIMNGQVYLPIRLVGQLTKHSTKENDTYDEIWLWSRTGH</sequence>